<sequence length="219" mass="25043">RKKTVLAVIFLVYCGFWRYFRGKEMEKAPKNESAEATGVSCSGPEREKPSKLAHFESDKFDTHFKCKTDTPLKSQNSNKIGQPLDVDVRDDANSYTDYDLIEVKDEPIKMEDWVDNGDCDKMCSDIEDRKYVVTNLHRLDDVSTNISREKTSFSQDIDVNSDPGSFFGVKDEPIEMEDRVDNNDNNMHNDRDNKKIIPNLLPIDAKATNLPGETTNYSQ</sequence>
<evidence type="ECO:0000313" key="2">
    <source>
        <dbReference type="EMBL" id="KAK8734921.1"/>
    </source>
</evidence>
<accession>A0AAW0WRP4</accession>
<feature type="non-terminal residue" evidence="2">
    <location>
        <position position="1"/>
    </location>
</feature>
<gene>
    <name evidence="2" type="ORF">OTU49_005729</name>
</gene>
<organism evidence="2 3">
    <name type="scientific">Cherax quadricarinatus</name>
    <name type="common">Australian red claw crayfish</name>
    <dbReference type="NCBI Taxonomy" id="27406"/>
    <lineage>
        <taxon>Eukaryota</taxon>
        <taxon>Metazoa</taxon>
        <taxon>Ecdysozoa</taxon>
        <taxon>Arthropoda</taxon>
        <taxon>Crustacea</taxon>
        <taxon>Multicrustacea</taxon>
        <taxon>Malacostraca</taxon>
        <taxon>Eumalacostraca</taxon>
        <taxon>Eucarida</taxon>
        <taxon>Decapoda</taxon>
        <taxon>Pleocyemata</taxon>
        <taxon>Astacidea</taxon>
        <taxon>Parastacoidea</taxon>
        <taxon>Parastacidae</taxon>
        <taxon>Cherax</taxon>
    </lineage>
</organism>
<reference evidence="2 3" key="1">
    <citation type="journal article" date="2024" name="BMC Genomics">
        <title>Genome assembly of redclaw crayfish (Cherax quadricarinatus) provides insights into its immune adaptation and hypoxia tolerance.</title>
        <authorList>
            <person name="Liu Z."/>
            <person name="Zheng J."/>
            <person name="Li H."/>
            <person name="Fang K."/>
            <person name="Wang S."/>
            <person name="He J."/>
            <person name="Zhou D."/>
            <person name="Weng S."/>
            <person name="Chi M."/>
            <person name="Gu Z."/>
            <person name="He J."/>
            <person name="Li F."/>
            <person name="Wang M."/>
        </authorList>
    </citation>
    <scope>NUCLEOTIDE SEQUENCE [LARGE SCALE GENOMIC DNA]</scope>
    <source>
        <strain evidence="2">ZL_2023a</strain>
    </source>
</reference>
<proteinExistence type="predicted"/>
<evidence type="ECO:0000313" key="3">
    <source>
        <dbReference type="Proteomes" id="UP001445076"/>
    </source>
</evidence>
<dbReference type="EMBL" id="JARKIK010000049">
    <property type="protein sequence ID" value="KAK8734921.1"/>
    <property type="molecule type" value="Genomic_DNA"/>
</dbReference>
<dbReference type="Proteomes" id="UP001445076">
    <property type="component" value="Unassembled WGS sequence"/>
</dbReference>
<feature type="region of interest" description="Disordered" evidence="1">
    <location>
        <begin position="28"/>
        <end position="48"/>
    </location>
</feature>
<comment type="caution">
    <text evidence="2">The sequence shown here is derived from an EMBL/GenBank/DDBJ whole genome shotgun (WGS) entry which is preliminary data.</text>
</comment>
<evidence type="ECO:0000256" key="1">
    <source>
        <dbReference type="SAM" id="MobiDB-lite"/>
    </source>
</evidence>
<feature type="non-terminal residue" evidence="2">
    <location>
        <position position="219"/>
    </location>
</feature>
<name>A0AAW0WRP4_CHEQU</name>
<keyword evidence="3" id="KW-1185">Reference proteome</keyword>
<dbReference type="AlphaFoldDB" id="A0AAW0WRP4"/>
<protein>
    <submittedName>
        <fullName evidence="2">Uncharacterized protein</fullName>
    </submittedName>
</protein>